<dbReference type="CDD" id="cd02210">
    <property type="entry name" value="cupin_BLR2406-like"/>
    <property type="match status" value="1"/>
</dbReference>
<name>A0ABP9Q6N2_9RHOO</name>
<sequence>MNINAEIITVRPEVAVETLQKLPNYVGISAMTAGATGISMNVVVIPAAAKAQPHYHDGFETAIYILKGEVQTFYGENLSKSCINREGDFLFIPAGVPHQPVNLSNSEAAIALVARNDANEQESVRAYIPDAQQAG</sequence>
<evidence type="ECO:0000313" key="2">
    <source>
        <dbReference type="EMBL" id="GAA5157283.1"/>
    </source>
</evidence>
<dbReference type="SUPFAM" id="SSF51182">
    <property type="entry name" value="RmlC-like cupins"/>
    <property type="match status" value="1"/>
</dbReference>
<dbReference type="PIRSF" id="PIRSF037087">
    <property type="entry name" value="UCP037087"/>
    <property type="match status" value="1"/>
</dbReference>
<dbReference type="Gene3D" id="2.60.120.10">
    <property type="entry name" value="Jelly Rolls"/>
    <property type="match status" value="1"/>
</dbReference>
<dbReference type="InterPro" id="IPR017102">
    <property type="entry name" value="UCP037087"/>
</dbReference>
<dbReference type="RefSeq" id="WP_345530787.1">
    <property type="nucleotide sequence ID" value="NZ_BAABLD010000001.1"/>
</dbReference>
<evidence type="ECO:0000259" key="1">
    <source>
        <dbReference type="Pfam" id="PF07883"/>
    </source>
</evidence>
<comment type="caution">
    <text evidence="2">The sequence shown here is derived from an EMBL/GenBank/DDBJ whole genome shotgun (WGS) entry which is preliminary data.</text>
</comment>
<organism evidence="2 3">
    <name type="scientific">Viridibacterium curvum</name>
    <dbReference type="NCBI Taxonomy" id="1101404"/>
    <lineage>
        <taxon>Bacteria</taxon>
        <taxon>Pseudomonadati</taxon>
        <taxon>Pseudomonadota</taxon>
        <taxon>Betaproteobacteria</taxon>
        <taxon>Rhodocyclales</taxon>
        <taxon>Rhodocyclaceae</taxon>
        <taxon>Viridibacterium</taxon>
    </lineage>
</organism>
<dbReference type="InterPro" id="IPR011051">
    <property type="entry name" value="RmlC_Cupin_sf"/>
</dbReference>
<feature type="domain" description="Cupin type-2" evidence="1">
    <location>
        <begin position="42"/>
        <end position="110"/>
    </location>
</feature>
<dbReference type="InterPro" id="IPR013096">
    <property type="entry name" value="Cupin_2"/>
</dbReference>
<dbReference type="Proteomes" id="UP001500547">
    <property type="component" value="Unassembled WGS sequence"/>
</dbReference>
<reference evidence="3" key="1">
    <citation type="journal article" date="2019" name="Int. J. Syst. Evol. Microbiol.">
        <title>The Global Catalogue of Microorganisms (GCM) 10K type strain sequencing project: providing services to taxonomists for standard genome sequencing and annotation.</title>
        <authorList>
            <consortium name="The Broad Institute Genomics Platform"/>
            <consortium name="The Broad Institute Genome Sequencing Center for Infectious Disease"/>
            <person name="Wu L."/>
            <person name="Ma J."/>
        </authorList>
    </citation>
    <scope>NUCLEOTIDE SEQUENCE [LARGE SCALE GENOMIC DNA]</scope>
    <source>
        <strain evidence="3">JCM 18715</strain>
    </source>
</reference>
<accession>A0ABP9Q6N2</accession>
<dbReference type="EMBL" id="BAABLD010000001">
    <property type="protein sequence ID" value="GAA5157283.1"/>
    <property type="molecule type" value="Genomic_DNA"/>
</dbReference>
<dbReference type="InterPro" id="IPR014710">
    <property type="entry name" value="RmlC-like_jellyroll"/>
</dbReference>
<dbReference type="Pfam" id="PF07883">
    <property type="entry name" value="Cupin_2"/>
    <property type="match status" value="1"/>
</dbReference>
<proteinExistence type="predicted"/>
<gene>
    <name evidence="2" type="ORF">GCM10025770_00290</name>
</gene>
<evidence type="ECO:0000313" key="3">
    <source>
        <dbReference type="Proteomes" id="UP001500547"/>
    </source>
</evidence>
<protein>
    <submittedName>
        <fullName evidence="2">Cupin domain-containing protein</fullName>
    </submittedName>
</protein>
<keyword evidence="3" id="KW-1185">Reference proteome</keyword>